<reference evidence="4 5" key="1">
    <citation type="submission" date="2010-12" db="EMBL/GenBank/DDBJ databases">
        <authorList>
            <person name="Muzny D."/>
            <person name="Qin X."/>
            <person name="Buhay C."/>
            <person name="Dugan-Rocha S."/>
            <person name="Ding Y."/>
            <person name="Chen G."/>
            <person name="Hawes A."/>
            <person name="Holder M."/>
            <person name="Jhangiani S."/>
            <person name="Johnson A."/>
            <person name="Khan Z."/>
            <person name="Li Z."/>
            <person name="Liu W."/>
            <person name="Liu X."/>
            <person name="Perez L."/>
            <person name="Shen H."/>
            <person name="Wang Q."/>
            <person name="Watt J."/>
            <person name="Xi L."/>
            <person name="Xin Y."/>
            <person name="Zhou J."/>
            <person name="Deng J."/>
            <person name="Jiang H."/>
            <person name="Liu Y."/>
            <person name="Qu J."/>
            <person name="Song X.-Z."/>
            <person name="Zhang L."/>
            <person name="Villasana D."/>
            <person name="Johnson A."/>
            <person name="Liu J."/>
            <person name="Liyanage D."/>
            <person name="Lorensuhewa L."/>
            <person name="Robinson T."/>
            <person name="Song A."/>
            <person name="Song B.-B."/>
            <person name="Dinh H."/>
            <person name="Thornton R."/>
            <person name="Coyle M."/>
            <person name="Francisco L."/>
            <person name="Jackson L."/>
            <person name="Javaid M."/>
            <person name="Korchina V."/>
            <person name="Kovar C."/>
            <person name="Mata R."/>
            <person name="Mathew T."/>
            <person name="Ngo R."/>
            <person name="Nguyen L."/>
            <person name="Nguyen N."/>
            <person name="Okwuonu G."/>
            <person name="Ongeri F."/>
            <person name="Pham C."/>
            <person name="Simmons D."/>
            <person name="Wilczek-Boney K."/>
            <person name="Hale W."/>
            <person name="Jakkamsetti A."/>
            <person name="Pham P."/>
            <person name="Ruth R."/>
            <person name="San Lucas F."/>
            <person name="Warren J."/>
            <person name="Zhang J."/>
            <person name="Zhao Z."/>
            <person name="Zhou C."/>
            <person name="Zhu D."/>
            <person name="Lee S."/>
            <person name="Bess C."/>
            <person name="Blankenburg K."/>
            <person name="Forbes L."/>
            <person name="Fu Q."/>
            <person name="Gubbala S."/>
            <person name="Hirani K."/>
            <person name="Jayaseelan J.C."/>
            <person name="Lara F."/>
            <person name="Munidasa M."/>
            <person name="Palculict T."/>
            <person name="Patil S."/>
            <person name="Pu L.-L."/>
            <person name="Saada N."/>
            <person name="Tang L."/>
            <person name="Weissenberger G."/>
            <person name="Zhu Y."/>
            <person name="Hemphill L."/>
            <person name="Shang Y."/>
            <person name="Youmans B."/>
            <person name="Ayvaz T."/>
            <person name="Ross M."/>
            <person name="Santibanez J."/>
            <person name="Aqrawi P."/>
            <person name="Gross S."/>
            <person name="Joshi V."/>
            <person name="Fowler G."/>
            <person name="Nazareth L."/>
            <person name="Reid J."/>
            <person name="Worley K."/>
            <person name="Petrosino J."/>
            <person name="Highlander S."/>
            <person name="Gibbs R."/>
        </authorList>
    </citation>
    <scope>NUCLEOTIDE SEQUENCE [LARGE SCALE GENOMIC DNA]</scope>
    <source>
        <strain evidence="4 5">DSM 10105</strain>
    </source>
</reference>
<dbReference type="HOGENOM" id="CLU_110134_0_0_11"/>
<accession>E6K0D0</accession>
<evidence type="ECO:0000259" key="3">
    <source>
        <dbReference type="Pfam" id="PF13399"/>
    </source>
</evidence>
<evidence type="ECO:0000313" key="4">
    <source>
        <dbReference type="EMBL" id="EFT84203.1"/>
    </source>
</evidence>
<feature type="transmembrane region" description="Helical" evidence="2">
    <location>
        <begin position="39"/>
        <end position="57"/>
    </location>
</feature>
<dbReference type="InterPro" id="IPR027381">
    <property type="entry name" value="LytR/CpsA/Psr_C"/>
</dbReference>
<dbReference type="AlphaFoldDB" id="E6K0D0"/>
<feature type="compositionally biased region" description="Polar residues" evidence="1">
    <location>
        <begin position="66"/>
        <end position="95"/>
    </location>
</feature>
<keyword evidence="2" id="KW-0812">Transmembrane</keyword>
<dbReference type="RefSeq" id="WP_006289827.1">
    <property type="nucleotide sequence ID" value="NZ_AP012333.1"/>
</dbReference>
<evidence type="ECO:0000256" key="2">
    <source>
        <dbReference type="SAM" id="Phobius"/>
    </source>
</evidence>
<organism evidence="4 5">
    <name type="scientific">Parascardovia denticolens DSM 10105 = JCM 12538</name>
    <dbReference type="NCBI Taxonomy" id="864564"/>
    <lineage>
        <taxon>Bacteria</taxon>
        <taxon>Bacillati</taxon>
        <taxon>Actinomycetota</taxon>
        <taxon>Actinomycetes</taxon>
        <taxon>Bifidobacteriales</taxon>
        <taxon>Bifidobacteriaceae</taxon>
        <taxon>Parascardovia</taxon>
    </lineage>
</organism>
<feature type="region of interest" description="Disordered" evidence="1">
    <location>
        <begin position="65"/>
        <end position="120"/>
    </location>
</feature>
<name>E6K0D0_PARDN</name>
<dbReference type="PATRIC" id="fig|864564.6.peg.505"/>
<feature type="compositionally biased region" description="Low complexity" evidence="1">
    <location>
        <begin position="98"/>
        <end position="120"/>
    </location>
</feature>
<keyword evidence="5" id="KW-1185">Reference proteome</keyword>
<sequence length="210" mass="21783">MASDNRDKASIEDEFTQAAGTPGGAHRGRKSLGVRLRPYLIVLVIAICLALLLWAWLSGAIGGARTPSTAKSATTSVTQSAKKSTDSQATQTKETPGSKASPSTAKSSSPSSDQSSSSSTAVRKDTQIIVYNGGFTAGLAGKNRDILTQAGFTNVSANNPNDRSTLPERATVWYRGEENKATAEEVAKTLGISNVEEATGIAAPVVAVVK</sequence>
<dbReference type="KEGG" id="pdo:PSDT_0460"/>
<comment type="caution">
    <text evidence="4">The sequence shown here is derived from an EMBL/GenBank/DDBJ whole genome shotgun (WGS) entry which is preliminary data.</text>
</comment>
<proteinExistence type="predicted"/>
<dbReference type="Pfam" id="PF13399">
    <property type="entry name" value="LytR_C"/>
    <property type="match status" value="1"/>
</dbReference>
<evidence type="ECO:0000313" key="5">
    <source>
        <dbReference type="Proteomes" id="UP000004946"/>
    </source>
</evidence>
<feature type="region of interest" description="Disordered" evidence="1">
    <location>
        <begin position="1"/>
        <end position="29"/>
    </location>
</feature>
<feature type="compositionally biased region" description="Basic and acidic residues" evidence="1">
    <location>
        <begin position="1"/>
        <end position="11"/>
    </location>
</feature>
<protein>
    <recommendedName>
        <fullName evidence="3">LytR/CpsA/Psr regulator C-terminal domain-containing protein</fullName>
    </recommendedName>
</protein>
<feature type="domain" description="LytR/CpsA/Psr regulator C-terminal" evidence="3">
    <location>
        <begin position="126"/>
        <end position="206"/>
    </location>
</feature>
<dbReference type="Proteomes" id="UP000004946">
    <property type="component" value="Chromosome"/>
</dbReference>
<dbReference type="eggNOG" id="ENOG50330SA">
    <property type="taxonomic scope" value="Bacteria"/>
</dbReference>
<gene>
    <name evidence="4" type="ORF">HMPREF0620_1208</name>
</gene>
<keyword evidence="2" id="KW-0472">Membrane</keyword>
<dbReference type="EMBL" id="AEON01000001">
    <property type="protein sequence ID" value="EFT84203.1"/>
    <property type="molecule type" value="Genomic_DNA"/>
</dbReference>
<dbReference type="Gene3D" id="3.30.70.2390">
    <property type="match status" value="1"/>
</dbReference>
<keyword evidence="2" id="KW-1133">Transmembrane helix</keyword>
<evidence type="ECO:0000256" key="1">
    <source>
        <dbReference type="SAM" id="MobiDB-lite"/>
    </source>
</evidence>